<evidence type="ECO:0000256" key="1">
    <source>
        <dbReference type="SAM" id="MobiDB-lite"/>
    </source>
</evidence>
<comment type="caution">
    <text evidence="3">The sequence shown here is derived from an EMBL/GenBank/DDBJ whole genome shotgun (WGS) entry which is preliminary data.</text>
</comment>
<evidence type="ECO:0000313" key="4">
    <source>
        <dbReference type="Proteomes" id="UP000650833"/>
    </source>
</evidence>
<evidence type="ECO:0000313" key="3">
    <source>
        <dbReference type="EMBL" id="KAG2210748.1"/>
    </source>
</evidence>
<reference evidence="3" key="1">
    <citation type="submission" date="2020-12" db="EMBL/GenBank/DDBJ databases">
        <title>Metabolic potential, ecology and presence of endohyphal bacteria is reflected in genomic diversity of Mucoromycotina.</title>
        <authorList>
            <person name="Muszewska A."/>
            <person name="Okrasinska A."/>
            <person name="Steczkiewicz K."/>
            <person name="Drgas O."/>
            <person name="Orlowska M."/>
            <person name="Perlinska-Lenart U."/>
            <person name="Aleksandrzak-Piekarczyk T."/>
            <person name="Szatraj K."/>
            <person name="Zielenkiewicz U."/>
            <person name="Pilsyk S."/>
            <person name="Malc E."/>
            <person name="Mieczkowski P."/>
            <person name="Kruszewska J.S."/>
            <person name="Biernat P."/>
            <person name="Pawlowska J."/>
        </authorList>
    </citation>
    <scope>NUCLEOTIDE SEQUENCE</scope>
    <source>
        <strain evidence="3">CBS 226.32</strain>
    </source>
</reference>
<dbReference type="InterPro" id="IPR001878">
    <property type="entry name" value="Znf_CCHC"/>
</dbReference>
<protein>
    <recommendedName>
        <fullName evidence="2">CCHC-type domain-containing protein</fullName>
    </recommendedName>
</protein>
<dbReference type="EMBL" id="JAEPRC010000076">
    <property type="protein sequence ID" value="KAG2210748.1"/>
    <property type="molecule type" value="Genomic_DNA"/>
</dbReference>
<feature type="compositionally biased region" description="Polar residues" evidence="1">
    <location>
        <begin position="414"/>
        <end position="428"/>
    </location>
</feature>
<gene>
    <name evidence="3" type="ORF">INT46_008570</name>
</gene>
<organism evidence="3 4">
    <name type="scientific">Mucor plumbeus</name>
    <dbReference type="NCBI Taxonomy" id="97098"/>
    <lineage>
        <taxon>Eukaryota</taxon>
        <taxon>Fungi</taxon>
        <taxon>Fungi incertae sedis</taxon>
        <taxon>Mucoromycota</taxon>
        <taxon>Mucoromycotina</taxon>
        <taxon>Mucoromycetes</taxon>
        <taxon>Mucorales</taxon>
        <taxon>Mucorineae</taxon>
        <taxon>Mucoraceae</taxon>
        <taxon>Mucor</taxon>
    </lineage>
</organism>
<dbReference type="Gene3D" id="4.10.60.10">
    <property type="entry name" value="Zinc finger, CCHC-type"/>
    <property type="match status" value="1"/>
</dbReference>
<dbReference type="AlphaFoldDB" id="A0A8H7RJG1"/>
<feature type="region of interest" description="Disordered" evidence="1">
    <location>
        <begin position="390"/>
        <end position="505"/>
    </location>
</feature>
<dbReference type="Proteomes" id="UP000650833">
    <property type="component" value="Unassembled WGS sequence"/>
</dbReference>
<feature type="compositionally biased region" description="Basic and acidic residues" evidence="1">
    <location>
        <begin position="429"/>
        <end position="444"/>
    </location>
</feature>
<proteinExistence type="predicted"/>
<dbReference type="GO" id="GO:0008270">
    <property type="term" value="F:zinc ion binding"/>
    <property type="evidence" value="ECO:0007669"/>
    <property type="project" value="InterPro"/>
</dbReference>
<keyword evidence="4" id="KW-1185">Reference proteome</keyword>
<dbReference type="SUPFAM" id="SSF57756">
    <property type="entry name" value="Retrovirus zinc finger-like domains"/>
    <property type="match status" value="1"/>
</dbReference>
<accession>A0A8H7RJG1</accession>
<name>A0A8H7RJG1_9FUNG</name>
<dbReference type="InterPro" id="IPR036875">
    <property type="entry name" value="Znf_CCHC_sf"/>
</dbReference>
<sequence>MASSINNQSDKRGNTLQGGSTLDSSHNPGNQLFSNQSFTDAIKVQKRHAFEISPNVENGGFKPLNAFSTFVEAKERNSIVIDCAQFLGMEFKEKTLLKVLCEQYPKCVGFKPRVIGKNKRKAIELGFPSEKTCRDALLQEFKINDKTIEVNKTLNCTSMVINIGISEMPIVEEELLKPALIKTFERYGDILNIGISKSSDSDWFTGRGFATINRDKQKEESYAANLTPQVELEDFPGTVLNLVWSQMKPICPDCHTDEHIRFDCPKRNRKLCHRCKSPNHLQANCPTAPWNQDKNNGNSKEAAKRIIETESEKTNVKNNHASGFKHITQTNRSMEINLLELMNRGKATGVETSNQYGALENNDDEACNPGNEDEYEEIDEVTPMEAVNLETDGIRMSRSNSEPSQEMKEVIPTKSVSTPRSLRSTQQKKLVDINTHRKSTEGGKGKGKPPKLVIKRNLEEALSPGTREASTPTNKRSSQNNIEKENNEPASPPGSQDGGRLSSLD</sequence>
<evidence type="ECO:0000259" key="2">
    <source>
        <dbReference type="SMART" id="SM00343"/>
    </source>
</evidence>
<feature type="domain" description="CCHC-type" evidence="2">
    <location>
        <begin position="250"/>
        <end position="266"/>
    </location>
</feature>
<feature type="compositionally biased region" description="Polar residues" evidence="1">
    <location>
        <begin position="468"/>
        <end position="481"/>
    </location>
</feature>
<feature type="domain" description="CCHC-type" evidence="2">
    <location>
        <begin position="271"/>
        <end position="287"/>
    </location>
</feature>
<dbReference type="SMART" id="SM00343">
    <property type="entry name" value="ZnF_C2HC"/>
    <property type="match status" value="2"/>
</dbReference>
<feature type="region of interest" description="Disordered" evidence="1">
    <location>
        <begin position="1"/>
        <end position="30"/>
    </location>
</feature>
<dbReference type="GO" id="GO:0003676">
    <property type="term" value="F:nucleic acid binding"/>
    <property type="evidence" value="ECO:0007669"/>
    <property type="project" value="InterPro"/>
</dbReference>
<dbReference type="OrthoDB" id="2248168at2759"/>